<protein>
    <recommendedName>
        <fullName evidence="5">Protein kinase domain-containing protein</fullName>
    </recommendedName>
</protein>
<proteinExistence type="predicted"/>
<reference evidence="3 4" key="1">
    <citation type="journal article" date="2021" name="Nat. Plants">
        <title>The Taxus genome provides insights into paclitaxel biosynthesis.</title>
        <authorList>
            <person name="Xiong X."/>
            <person name="Gou J."/>
            <person name="Liao Q."/>
            <person name="Li Y."/>
            <person name="Zhou Q."/>
            <person name="Bi G."/>
            <person name="Li C."/>
            <person name="Du R."/>
            <person name="Wang X."/>
            <person name="Sun T."/>
            <person name="Guo L."/>
            <person name="Liang H."/>
            <person name="Lu P."/>
            <person name="Wu Y."/>
            <person name="Zhang Z."/>
            <person name="Ro D.K."/>
            <person name="Shang Y."/>
            <person name="Huang S."/>
            <person name="Yan J."/>
        </authorList>
    </citation>
    <scope>NUCLEOTIDE SEQUENCE [LARGE SCALE GENOMIC DNA]</scope>
    <source>
        <strain evidence="3">Ta-2019</strain>
    </source>
</reference>
<dbReference type="OMA" id="WHTAENI"/>
<keyword evidence="4" id="KW-1185">Reference proteome</keyword>
<dbReference type="PANTHER" id="PTHR46008:SF2">
    <property type="entry name" value="LEAF RUST 10 DISEASE-RESISTANCE LOCUS RECEPTOR-LIKE PROTEIN KINASE-LIKE 1.4"/>
    <property type="match status" value="1"/>
</dbReference>
<dbReference type="PANTHER" id="PTHR46008">
    <property type="entry name" value="LEAF RUST 10 DISEASE-RESISTANCE LOCUS RECEPTOR-LIKE PROTEIN KINASE-LIKE 1.4"/>
    <property type="match status" value="1"/>
</dbReference>
<dbReference type="GO" id="GO:0016301">
    <property type="term" value="F:kinase activity"/>
    <property type="evidence" value="ECO:0007669"/>
    <property type="project" value="TreeGrafter"/>
</dbReference>
<accession>A0AA38GSY6</accession>
<keyword evidence="1" id="KW-0547">Nucleotide-binding</keyword>
<dbReference type="GO" id="GO:0005524">
    <property type="term" value="F:ATP binding"/>
    <property type="evidence" value="ECO:0007669"/>
    <property type="project" value="UniProtKB-KW"/>
</dbReference>
<comment type="caution">
    <text evidence="3">The sequence shown here is derived from an EMBL/GenBank/DDBJ whole genome shotgun (WGS) entry which is preliminary data.</text>
</comment>
<evidence type="ECO:0000256" key="1">
    <source>
        <dbReference type="ARBA" id="ARBA00022741"/>
    </source>
</evidence>
<dbReference type="SUPFAM" id="SSF56112">
    <property type="entry name" value="Protein kinase-like (PK-like)"/>
    <property type="match status" value="1"/>
</dbReference>
<organism evidence="3 4">
    <name type="scientific">Taxus chinensis</name>
    <name type="common">Chinese yew</name>
    <name type="synonym">Taxus wallichiana var. chinensis</name>
    <dbReference type="NCBI Taxonomy" id="29808"/>
    <lineage>
        <taxon>Eukaryota</taxon>
        <taxon>Viridiplantae</taxon>
        <taxon>Streptophyta</taxon>
        <taxon>Embryophyta</taxon>
        <taxon>Tracheophyta</taxon>
        <taxon>Spermatophyta</taxon>
        <taxon>Pinopsida</taxon>
        <taxon>Pinidae</taxon>
        <taxon>Conifers II</taxon>
        <taxon>Cupressales</taxon>
        <taxon>Taxaceae</taxon>
        <taxon>Taxus</taxon>
    </lineage>
</organism>
<dbReference type="Proteomes" id="UP000824469">
    <property type="component" value="Unassembled WGS sequence"/>
</dbReference>
<evidence type="ECO:0000313" key="4">
    <source>
        <dbReference type="Proteomes" id="UP000824469"/>
    </source>
</evidence>
<name>A0AA38GSY6_TAXCH</name>
<dbReference type="Gene3D" id="1.10.510.10">
    <property type="entry name" value="Transferase(Phosphotransferase) domain 1"/>
    <property type="match status" value="1"/>
</dbReference>
<dbReference type="EMBL" id="JAHRHJ020000001">
    <property type="protein sequence ID" value="KAH9328184.1"/>
    <property type="molecule type" value="Genomic_DNA"/>
</dbReference>
<dbReference type="InterPro" id="IPR011009">
    <property type="entry name" value="Kinase-like_dom_sf"/>
</dbReference>
<keyword evidence="2" id="KW-0067">ATP-binding</keyword>
<dbReference type="AlphaFoldDB" id="A0AA38GSY6"/>
<feature type="non-terminal residue" evidence="3">
    <location>
        <position position="122"/>
    </location>
</feature>
<evidence type="ECO:0008006" key="5">
    <source>
        <dbReference type="Google" id="ProtNLM"/>
    </source>
</evidence>
<evidence type="ECO:0000313" key="3">
    <source>
        <dbReference type="EMBL" id="KAH9328184.1"/>
    </source>
</evidence>
<gene>
    <name evidence="3" type="ORF">KI387_000292</name>
</gene>
<evidence type="ECO:0000256" key="2">
    <source>
        <dbReference type="ARBA" id="ARBA00022840"/>
    </source>
</evidence>
<sequence length="122" mass="13801">MFHVTTATQGMPGYVDPEYHPWFQLIEKSNVYKFGVILVEVLSGKLAMDTTRKSNEINLSIMAINMIKIRDLDELVYPHLAIQKNPEVKAMVSVVAKCLVFLSLGYNLASDRDVRPDMKEVA</sequence>